<gene>
    <name evidence="3" type="ORF">PLOB_00026897</name>
</gene>
<evidence type="ECO:0000313" key="3">
    <source>
        <dbReference type="EMBL" id="CAH3182337.1"/>
    </source>
</evidence>
<keyword evidence="1" id="KW-0560">Oxidoreductase</keyword>
<dbReference type="PROSITE" id="PS51471">
    <property type="entry name" value="FE2OG_OXY"/>
    <property type="match status" value="1"/>
</dbReference>
<dbReference type="Pfam" id="PF14226">
    <property type="entry name" value="DIOX_N"/>
    <property type="match status" value="1"/>
</dbReference>
<organism evidence="3 4">
    <name type="scientific">Porites lobata</name>
    <dbReference type="NCBI Taxonomy" id="104759"/>
    <lineage>
        <taxon>Eukaryota</taxon>
        <taxon>Metazoa</taxon>
        <taxon>Cnidaria</taxon>
        <taxon>Anthozoa</taxon>
        <taxon>Hexacorallia</taxon>
        <taxon>Scleractinia</taxon>
        <taxon>Fungiina</taxon>
        <taxon>Poritidae</taxon>
        <taxon>Porites</taxon>
    </lineage>
</organism>
<dbReference type="Pfam" id="PF03171">
    <property type="entry name" value="2OG-FeII_Oxy"/>
    <property type="match status" value="1"/>
</dbReference>
<dbReference type="Proteomes" id="UP001159405">
    <property type="component" value="Unassembled WGS sequence"/>
</dbReference>
<dbReference type="PANTHER" id="PTHR47990">
    <property type="entry name" value="2-OXOGLUTARATE (2OG) AND FE(II)-DEPENDENT OXYGENASE SUPERFAMILY PROTEIN-RELATED"/>
    <property type="match status" value="1"/>
</dbReference>
<keyword evidence="1" id="KW-0479">Metal-binding</keyword>
<feature type="domain" description="Fe2OG dioxygenase" evidence="2">
    <location>
        <begin position="176"/>
        <end position="286"/>
    </location>
</feature>
<dbReference type="PRINTS" id="PR00682">
    <property type="entry name" value="IPNSYNTHASE"/>
</dbReference>
<sequence>MGSNDDLPIVNFEALSLKHEQVPDRDDPTVKEVARQMVKHFSTVGFVYITNHGLTLEKVDAAFSAGDRFFTLESEVKRKYKKGERASQNGWDALERESVNRREKTPGDLKECFDIKDFLEDDFLWPVEVPNFKEHVLDLWKDTHELSLRVLSTVTIGMGLDPTTFDFAFKHTGKLEGNSALRYTYYPKADPTKVKPGQLRCGEHTDLGIITMLYQDELGGLEFLSAEGKYVPAVPIKGSICINIGNMMQKLTSDRLIAGRHRVVVSEKEVNYLNQPRRSLVYFMRPDLDAQIMCLDGSNKYVPIISGNYVKQKLNATYQY</sequence>
<dbReference type="InterPro" id="IPR027443">
    <property type="entry name" value="IPNS-like_sf"/>
</dbReference>
<evidence type="ECO:0000259" key="2">
    <source>
        <dbReference type="PROSITE" id="PS51471"/>
    </source>
</evidence>
<dbReference type="EMBL" id="CALNXK010000320">
    <property type="protein sequence ID" value="CAH3182337.1"/>
    <property type="molecule type" value="Genomic_DNA"/>
</dbReference>
<comment type="similarity">
    <text evidence="1">Belongs to the iron/ascorbate-dependent oxidoreductase family.</text>
</comment>
<proteinExistence type="inferred from homology"/>
<reference evidence="3 4" key="1">
    <citation type="submission" date="2022-05" db="EMBL/GenBank/DDBJ databases">
        <authorList>
            <consortium name="Genoscope - CEA"/>
            <person name="William W."/>
        </authorList>
    </citation>
    <scope>NUCLEOTIDE SEQUENCE [LARGE SCALE GENOMIC DNA]</scope>
</reference>
<dbReference type="InterPro" id="IPR005123">
    <property type="entry name" value="Oxoglu/Fe-dep_dioxygenase_dom"/>
</dbReference>
<name>A0ABN8RSM8_9CNID</name>
<accession>A0ABN8RSM8</accession>
<protein>
    <recommendedName>
        <fullName evidence="2">Fe2OG dioxygenase domain-containing protein</fullName>
    </recommendedName>
</protein>
<dbReference type="Gene3D" id="2.60.120.330">
    <property type="entry name" value="B-lactam Antibiotic, Isopenicillin N Synthase, Chain"/>
    <property type="match status" value="1"/>
</dbReference>
<evidence type="ECO:0000256" key="1">
    <source>
        <dbReference type="RuleBase" id="RU003682"/>
    </source>
</evidence>
<keyword evidence="4" id="KW-1185">Reference proteome</keyword>
<dbReference type="SUPFAM" id="SSF51197">
    <property type="entry name" value="Clavaminate synthase-like"/>
    <property type="match status" value="1"/>
</dbReference>
<dbReference type="InterPro" id="IPR050231">
    <property type="entry name" value="Iron_ascorbate_oxido_reductase"/>
</dbReference>
<dbReference type="InterPro" id="IPR044861">
    <property type="entry name" value="IPNS-like_FE2OG_OXY"/>
</dbReference>
<dbReference type="InterPro" id="IPR026992">
    <property type="entry name" value="DIOX_N"/>
</dbReference>
<evidence type="ECO:0000313" key="4">
    <source>
        <dbReference type="Proteomes" id="UP001159405"/>
    </source>
</evidence>
<keyword evidence="1" id="KW-0408">Iron</keyword>
<comment type="caution">
    <text evidence="3">The sequence shown here is derived from an EMBL/GenBank/DDBJ whole genome shotgun (WGS) entry which is preliminary data.</text>
</comment>